<feature type="non-terminal residue" evidence="1">
    <location>
        <position position="27"/>
    </location>
</feature>
<dbReference type="EMBL" id="LAZR01040646">
    <property type="protein sequence ID" value="KKL13969.1"/>
    <property type="molecule type" value="Genomic_DNA"/>
</dbReference>
<sequence length="27" mass="2918">MGKFRYAILEQDKAETSSADGGTITID</sequence>
<reference evidence="1" key="1">
    <citation type="journal article" date="2015" name="Nature">
        <title>Complex archaea that bridge the gap between prokaryotes and eukaryotes.</title>
        <authorList>
            <person name="Spang A."/>
            <person name="Saw J.H."/>
            <person name="Jorgensen S.L."/>
            <person name="Zaremba-Niedzwiedzka K."/>
            <person name="Martijn J."/>
            <person name="Lind A.E."/>
            <person name="van Eijk R."/>
            <person name="Schleper C."/>
            <person name="Guy L."/>
            <person name="Ettema T.J."/>
        </authorList>
    </citation>
    <scope>NUCLEOTIDE SEQUENCE</scope>
</reference>
<protein>
    <submittedName>
        <fullName evidence="1">Uncharacterized protein</fullName>
    </submittedName>
</protein>
<comment type="caution">
    <text evidence="1">The sequence shown here is derived from an EMBL/GenBank/DDBJ whole genome shotgun (WGS) entry which is preliminary data.</text>
</comment>
<dbReference type="AlphaFoldDB" id="A0A0F9AWK6"/>
<accession>A0A0F9AWK6</accession>
<proteinExistence type="predicted"/>
<organism evidence="1">
    <name type="scientific">marine sediment metagenome</name>
    <dbReference type="NCBI Taxonomy" id="412755"/>
    <lineage>
        <taxon>unclassified sequences</taxon>
        <taxon>metagenomes</taxon>
        <taxon>ecological metagenomes</taxon>
    </lineage>
</organism>
<name>A0A0F9AWK6_9ZZZZ</name>
<evidence type="ECO:0000313" key="1">
    <source>
        <dbReference type="EMBL" id="KKL13969.1"/>
    </source>
</evidence>
<gene>
    <name evidence="1" type="ORF">LCGC14_2520480</name>
</gene>